<reference evidence="2 3" key="1">
    <citation type="submission" date="2018-10" db="EMBL/GenBank/DDBJ databases">
        <title>A high-quality apple genome assembly.</title>
        <authorList>
            <person name="Hu J."/>
        </authorList>
    </citation>
    <scope>NUCLEOTIDE SEQUENCE [LARGE SCALE GENOMIC DNA]</scope>
    <source>
        <strain evidence="3">cv. HFTH1</strain>
        <tissue evidence="2">Young leaf</tissue>
    </source>
</reference>
<feature type="non-terminal residue" evidence="2">
    <location>
        <position position="1"/>
    </location>
</feature>
<accession>A0A498I5W6</accession>
<dbReference type="EMBL" id="RDQH01000340">
    <property type="protein sequence ID" value="RXH76881.1"/>
    <property type="molecule type" value="Genomic_DNA"/>
</dbReference>
<comment type="caution">
    <text evidence="2">The sequence shown here is derived from an EMBL/GenBank/DDBJ whole genome shotgun (WGS) entry which is preliminary data.</text>
</comment>
<evidence type="ECO:0000313" key="2">
    <source>
        <dbReference type="EMBL" id="RXH76881.1"/>
    </source>
</evidence>
<dbReference type="AlphaFoldDB" id="A0A498I5W6"/>
<gene>
    <name evidence="2" type="ORF">DVH24_019769</name>
</gene>
<dbReference type="Proteomes" id="UP000290289">
    <property type="component" value="Chromosome 14"/>
</dbReference>
<evidence type="ECO:0000256" key="1">
    <source>
        <dbReference type="SAM" id="MobiDB-lite"/>
    </source>
</evidence>
<evidence type="ECO:0000313" key="3">
    <source>
        <dbReference type="Proteomes" id="UP000290289"/>
    </source>
</evidence>
<organism evidence="2 3">
    <name type="scientific">Malus domestica</name>
    <name type="common">Apple</name>
    <name type="synonym">Pyrus malus</name>
    <dbReference type="NCBI Taxonomy" id="3750"/>
    <lineage>
        <taxon>Eukaryota</taxon>
        <taxon>Viridiplantae</taxon>
        <taxon>Streptophyta</taxon>
        <taxon>Embryophyta</taxon>
        <taxon>Tracheophyta</taxon>
        <taxon>Spermatophyta</taxon>
        <taxon>Magnoliopsida</taxon>
        <taxon>eudicotyledons</taxon>
        <taxon>Gunneridae</taxon>
        <taxon>Pentapetalae</taxon>
        <taxon>rosids</taxon>
        <taxon>fabids</taxon>
        <taxon>Rosales</taxon>
        <taxon>Rosaceae</taxon>
        <taxon>Amygdaloideae</taxon>
        <taxon>Maleae</taxon>
        <taxon>Malus</taxon>
    </lineage>
</organism>
<protein>
    <submittedName>
        <fullName evidence="2">Uncharacterized protein</fullName>
    </submittedName>
</protein>
<sequence>FKFVAAANGGDWRLQVQWSFRLGWNITGLGANHLDLVGTSKPPRRNSWELGCGEGGGPQTASFPGRSMDDEEHRSLRFDWKFTGWFRPPKINSWD</sequence>
<name>A0A498I5W6_MALDO</name>
<proteinExistence type="predicted"/>
<keyword evidence="3" id="KW-1185">Reference proteome</keyword>
<feature type="region of interest" description="Disordered" evidence="1">
    <location>
        <begin position="45"/>
        <end position="69"/>
    </location>
</feature>